<feature type="modified residue" description="N6-(pyridoxal phosphate)lysine" evidence="5">
    <location>
        <position position="16"/>
    </location>
</feature>
<proteinExistence type="inferred from homology"/>
<dbReference type="Gene3D" id="2.40.50.140">
    <property type="entry name" value="Nucleic acid-binding proteins"/>
    <property type="match status" value="1"/>
</dbReference>
<dbReference type="PROSITE" id="PS01211">
    <property type="entry name" value="UPF0001"/>
    <property type="match status" value="1"/>
</dbReference>
<dbReference type="FunFam" id="3.20.20.10:FF:000018">
    <property type="entry name" value="Pyridoxal phosphate homeostasis protein"/>
    <property type="match status" value="1"/>
</dbReference>
<dbReference type="Pfam" id="PF08661">
    <property type="entry name" value="Rep_fac-A_3"/>
    <property type="match status" value="1"/>
</dbReference>
<comment type="function">
    <text evidence="5">Pyridoxal 5'-phosphate (PLP)-binding protein, which may be involved in intracellular homeostatic regulation of pyridoxal 5'-phosphate (PLP), the active form of vitamin B6.</text>
</comment>
<name>A0A183T1D7_SCHSO</name>
<evidence type="ECO:0000313" key="8">
    <source>
        <dbReference type="EMBL" id="VDL96671.1"/>
    </source>
</evidence>
<dbReference type="NCBIfam" id="TIGR00044">
    <property type="entry name" value="YggS family pyridoxal phosphate-dependent enzyme"/>
    <property type="match status" value="1"/>
</dbReference>
<evidence type="ECO:0000256" key="4">
    <source>
        <dbReference type="ARBA" id="ARBA00023242"/>
    </source>
</evidence>
<feature type="domain" description="Alanine racemase N-terminal" evidence="7">
    <location>
        <begin position="84"/>
        <end position="213"/>
    </location>
</feature>
<evidence type="ECO:0000259" key="7">
    <source>
        <dbReference type="Pfam" id="PF01168"/>
    </source>
</evidence>
<dbReference type="Proteomes" id="UP000275846">
    <property type="component" value="Unassembled WGS sequence"/>
</dbReference>
<dbReference type="GO" id="GO:0003677">
    <property type="term" value="F:DNA binding"/>
    <property type="evidence" value="ECO:0007669"/>
    <property type="project" value="InterPro"/>
</dbReference>
<dbReference type="InterPro" id="IPR012340">
    <property type="entry name" value="NA-bd_OB-fold"/>
</dbReference>
<sequence>VTNPEQRFPTLVAVSKTKPSEAVIEAYECGQRIFGENYVLPVQELYKKSTDEKLLAQCPDIQWHFIGRLQSNKVKLLLTGVPNLSIVETVSSLQMATLINKEWAKHSSNLLDILLQVNTSGEEQKGGVLASKVVELYKSISESCDRLRVRGLMTIGKYGYDPSLGPNPDFVSLVTCRDSLCRALGLPQTEVELSMGMSTDFEQAIELGSQFVRVVMPDQAKHLRRTEDGLPIGEDGKPIMDQEKKGATFRVLGAMLPRLAGREVCALGKVLSVAPSGQELTLKCADGIEVKCILTSPLQVSPESCVVEVQGIVTQQAGNAIRATSDLIIFSREASSMFNLEQYCYAVNLTAQFDRLYVQTMEN</sequence>
<evidence type="ECO:0000256" key="3">
    <source>
        <dbReference type="ARBA" id="ARBA00022898"/>
    </source>
</evidence>
<keyword evidence="9" id="KW-1185">Reference proteome</keyword>
<keyword evidence="3 5" id="KW-0663">Pyridoxal phosphate</keyword>
<dbReference type="WBParaSite" id="SSLN_0001068401-mRNA-1">
    <property type="protein sequence ID" value="SSLN_0001068401-mRNA-1"/>
    <property type="gene ID" value="SSLN_0001068401"/>
</dbReference>
<dbReference type="InterPro" id="IPR029066">
    <property type="entry name" value="PLP-binding_barrel"/>
</dbReference>
<dbReference type="InterPro" id="IPR001608">
    <property type="entry name" value="Ala_racemase_N"/>
</dbReference>
<comment type="similarity">
    <text evidence="5 6">Belongs to the pyridoxal phosphate-binding protein YggS/PROSC family.</text>
</comment>
<dbReference type="PANTHER" id="PTHR10146">
    <property type="entry name" value="PROLINE SYNTHETASE CO-TRANSCRIBED BACTERIAL HOMOLOG PROTEIN"/>
    <property type="match status" value="1"/>
</dbReference>
<dbReference type="GO" id="GO:0006310">
    <property type="term" value="P:DNA recombination"/>
    <property type="evidence" value="ECO:0007669"/>
    <property type="project" value="InterPro"/>
</dbReference>
<dbReference type="Gene3D" id="3.20.20.10">
    <property type="entry name" value="Alanine racemase"/>
    <property type="match status" value="1"/>
</dbReference>
<reference evidence="10" key="1">
    <citation type="submission" date="2016-06" db="UniProtKB">
        <authorList>
            <consortium name="WormBaseParasite"/>
        </authorList>
    </citation>
    <scope>IDENTIFICATION</scope>
</reference>
<dbReference type="GO" id="GO:0030170">
    <property type="term" value="F:pyridoxal phosphate binding"/>
    <property type="evidence" value="ECO:0007669"/>
    <property type="project" value="UniProtKB-UniRule"/>
</dbReference>
<dbReference type="Pfam" id="PF01168">
    <property type="entry name" value="Ala_racemase_N"/>
    <property type="match status" value="1"/>
</dbReference>
<dbReference type="InterPro" id="IPR013970">
    <property type="entry name" value="Rfa2"/>
</dbReference>
<dbReference type="PANTHER" id="PTHR10146:SF14">
    <property type="entry name" value="PYRIDOXAL PHOSPHATE HOMEOSTASIS PROTEIN"/>
    <property type="match status" value="1"/>
</dbReference>
<dbReference type="STRING" id="70667.A0A183T1D7"/>
<evidence type="ECO:0000256" key="1">
    <source>
        <dbReference type="ARBA" id="ARBA00004123"/>
    </source>
</evidence>
<dbReference type="OrthoDB" id="1915887at2759"/>
<protein>
    <recommendedName>
        <fullName evidence="5">Pyridoxal phosphate homeostasis protein</fullName>
        <shortName evidence="5">PLP homeostasis protein</shortName>
    </recommendedName>
</protein>
<reference evidence="8 9" key="2">
    <citation type="submission" date="2018-11" db="EMBL/GenBank/DDBJ databases">
        <authorList>
            <consortium name="Pathogen Informatics"/>
        </authorList>
    </citation>
    <scope>NUCLEOTIDE SEQUENCE [LARGE SCALE GENOMIC DNA]</scope>
    <source>
        <strain evidence="8 9">NST_G2</strain>
    </source>
</reference>
<keyword evidence="4" id="KW-0539">Nucleus</keyword>
<dbReference type="GO" id="GO:0006260">
    <property type="term" value="P:DNA replication"/>
    <property type="evidence" value="ECO:0007669"/>
    <property type="project" value="InterPro"/>
</dbReference>
<dbReference type="EMBL" id="UYSU01035776">
    <property type="protein sequence ID" value="VDL96671.1"/>
    <property type="molecule type" value="Genomic_DNA"/>
</dbReference>
<evidence type="ECO:0000256" key="5">
    <source>
        <dbReference type="HAMAP-Rule" id="MF_03225"/>
    </source>
</evidence>
<evidence type="ECO:0000313" key="9">
    <source>
        <dbReference type="Proteomes" id="UP000275846"/>
    </source>
</evidence>
<accession>A0A183T1D7</accession>
<gene>
    <name evidence="8" type="ORF">SSLN_LOCUS10286</name>
</gene>
<dbReference type="SUPFAM" id="SSF50249">
    <property type="entry name" value="Nucleic acid-binding proteins"/>
    <property type="match status" value="1"/>
</dbReference>
<evidence type="ECO:0000313" key="10">
    <source>
        <dbReference type="WBParaSite" id="SSLN_0001068401-mRNA-1"/>
    </source>
</evidence>
<dbReference type="GO" id="GO:0006281">
    <property type="term" value="P:DNA repair"/>
    <property type="evidence" value="ECO:0007669"/>
    <property type="project" value="InterPro"/>
</dbReference>
<dbReference type="InterPro" id="IPR011078">
    <property type="entry name" value="PyrdxlP_homeostasis"/>
</dbReference>
<evidence type="ECO:0000256" key="2">
    <source>
        <dbReference type="ARBA" id="ARBA00009761"/>
    </source>
</evidence>
<comment type="similarity">
    <text evidence="2">Belongs to the replication factor A protein 3 family.</text>
</comment>
<dbReference type="HAMAP" id="MF_02087">
    <property type="entry name" value="PLP_homeostasis"/>
    <property type="match status" value="1"/>
</dbReference>
<dbReference type="SUPFAM" id="SSF51419">
    <property type="entry name" value="PLP-binding barrel"/>
    <property type="match status" value="1"/>
</dbReference>
<dbReference type="GO" id="GO:0031981">
    <property type="term" value="C:nuclear lumen"/>
    <property type="evidence" value="ECO:0007669"/>
    <property type="project" value="UniProtKB-ARBA"/>
</dbReference>
<dbReference type="AlphaFoldDB" id="A0A183T1D7"/>
<dbReference type="CDD" id="cd06822">
    <property type="entry name" value="PLPDE_III_YBL036c_euk"/>
    <property type="match status" value="1"/>
</dbReference>
<evidence type="ECO:0000256" key="6">
    <source>
        <dbReference type="RuleBase" id="RU004514"/>
    </source>
</evidence>
<comment type="subcellular location">
    <subcellularLocation>
        <location evidence="1">Nucleus</location>
    </subcellularLocation>
</comment>
<organism evidence="10">
    <name type="scientific">Schistocephalus solidus</name>
    <name type="common">Tapeworm</name>
    <dbReference type="NCBI Taxonomy" id="70667"/>
    <lineage>
        <taxon>Eukaryota</taxon>
        <taxon>Metazoa</taxon>
        <taxon>Spiralia</taxon>
        <taxon>Lophotrochozoa</taxon>
        <taxon>Platyhelminthes</taxon>
        <taxon>Cestoda</taxon>
        <taxon>Eucestoda</taxon>
        <taxon>Diphyllobothriidea</taxon>
        <taxon>Diphyllobothriidae</taxon>
        <taxon>Schistocephalus</taxon>
    </lineage>
</organism>